<dbReference type="EMBL" id="BGZK01001546">
    <property type="protein sequence ID" value="GBP82083.1"/>
    <property type="molecule type" value="Genomic_DNA"/>
</dbReference>
<protein>
    <submittedName>
        <fullName evidence="2">Uncharacterized protein</fullName>
    </submittedName>
</protein>
<reference evidence="2 3" key="1">
    <citation type="journal article" date="2019" name="Commun. Biol.">
        <title>The bagworm genome reveals a unique fibroin gene that provides high tensile strength.</title>
        <authorList>
            <person name="Kono N."/>
            <person name="Nakamura H."/>
            <person name="Ohtoshi R."/>
            <person name="Tomita M."/>
            <person name="Numata K."/>
            <person name="Arakawa K."/>
        </authorList>
    </citation>
    <scope>NUCLEOTIDE SEQUENCE [LARGE SCALE GENOMIC DNA]</scope>
</reference>
<accession>A0A4C1Z4G1</accession>
<comment type="caution">
    <text evidence="2">The sequence shown here is derived from an EMBL/GenBank/DDBJ whole genome shotgun (WGS) entry which is preliminary data.</text>
</comment>
<sequence>MVIAALSATAVSAASETSEVETMPESDGVLGGGPRVGQLSPLGDDVTPLMINAPLKGPVMVGKWCGVRRRRLLSAIRRVRGRVSSQYARLIYETSVCPLCSV</sequence>
<organism evidence="2 3">
    <name type="scientific">Eumeta variegata</name>
    <name type="common">Bagworm moth</name>
    <name type="synonym">Eumeta japonica</name>
    <dbReference type="NCBI Taxonomy" id="151549"/>
    <lineage>
        <taxon>Eukaryota</taxon>
        <taxon>Metazoa</taxon>
        <taxon>Ecdysozoa</taxon>
        <taxon>Arthropoda</taxon>
        <taxon>Hexapoda</taxon>
        <taxon>Insecta</taxon>
        <taxon>Pterygota</taxon>
        <taxon>Neoptera</taxon>
        <taxon>Endopterygota</taxon>
        <taxon>Lepidoptera</taxon>
        <taxon>Glossata</taxon>
        <taxon>Ditrysia</taxon>
        <taxon>Tineoidea</taxon>
        <taxon>Psychidae</taxon>
        <taxon>Oiketicinae</taxon>
        <taxon>Eumeta</taxon>
    </lineage>
</organism>
<evidence type="ECO:0000256" key="1">
    <source>
        <dbReference type="SAM" id="MobiDB-lite"/>
    </source>
</evidence>
<dbReference type="AlphaFoldDB" id="A0A4C1Z4G1"/>
<keyword evidence="3" id="KW-1185">Reference proteome</keyword>
<evidence type="ECO:0000313" key="3">
    <source>
        <dbReference type="Proteomes" id="UP000299102"/>
    </source>
</evidence>
<dbReference type="Proteomes" id="UP000299102">
    <property type="component" value="Unassembled WGS sequence"/>
</dbReference>
<name>A0A4C1Z4G1_EUMVA</name>
<gene>
    <name evidence="2" type="ORF">EVAR_103802_1</name>
</gene>
<feature type="region of interest" description="Disordered" evidence="1">
    <location>
        <begin position="16"/>
        <end position="40"/>
    </location>
</feature>
<proteinExistence type="predicted"/>
<evidence type="ECO:0000313" key="2">
    <source>
        <dbReference type="EMBL" id="GBP82083.1"/>
    </source>
</evidence>